<accession>K0J235</accession>
<evidence type="ECO:0000259" key="15">
    <source>
        <dbReference type="PROSITE" id="PS51104"/>
    </source>
</evidence>
<dbReference type="InterPro" id="IPR036095">
    <property type="entry name" value="PTS_EIIB-like_sf"/>
</dbReference>
<dbReference type="GO" id="GO:0022877">
    <property type="term" value="F:protein-N(PI)-phosphohistidine-fructose phosphotransferase system transporter activity"/>
    <property type="evidence" value="ECO:0007669"/>
    <property type="project" value="InterPro"/>
</dbReference>
<dbReference type="Gene3D" id="3.40.50.2300">
    <property type="match status" value="1"/>
</dbReference>
<dbReference type="AlphaFoldDB" id="K0J235"/>
<dbReference type="Pfam" id="PF02378">
    <property type="entry name" value="PTS_EIIC"/>
    <property type="match status" value="1"/>
</dbReference>
<dbReference type="CDD" id="cd05569">
    <property type="entry name" value="PTS_IIB_fructose"/>
    <property type="match status" value="1"/>
</dbReference>
<dbReference type="PANTHER" id="PTHR30505">
    <property type="entry name" value="FRUCTOSE-LIKE PERMEASE"/>
    <property type="match status" value="1"/>
</dbReference>
<dbReference type="GO" id="GO:0009401">
    <property type="term" value="P:phosphoenolpyruvate-dependent sugar phosphotransferase system"/>
    <property type="evidence" value="ECO:0007669"/>
    <property type="project" value="UniProtKB-KW"/>
</dbReference>
<dbReference type="Gene3D" id="3.40.930.10">
    <property type="entry name" value="Mannitol-specific EII, Chain A"/>
    <property type="match status" value="1"/>
</dbReference>
<feature type="transmembrane region" description="Helical" evidence="12">
    <location>
        <begin position="424"/>
        <end position="444"/>
    </location>
</feature>
<evidence type="ECO:0000256" key="2">
    <source>
        <dbReference type="ARBA" id="ARBA00004496"/>
    </source>
</evidence>
<evidence type="ECO:0000256" key="6">
    <source>
        <dbReference type="ARBA" id="ARBA00022597"/>
    </source>
</evidence>
<evidence type="ECO:0000313" key="16">
    <source>
        <dbReference type="EMBL" id="BAM46536.1"/>
    </source>
</evidence>
<dbReference type="KEGG" id="axl:AXY_04040"/>
<dbReference type="InterPro" id="IPR050864">
    <property type="entry name" value="Bacterial_PTS_Sugar_Transport"/>
</dbReference>
<proteinExistence type="predicted"/>
<dbReference type="GO" id="GO:0005886">
    <property type="term" value="C:plasma membrane"/>
    <property type="evidence" value="ECO:0007669"/>
    <property type="project" value="UniProtKB-SubCell"/>
</dbReference>
<keyword evidence="9 12" id="KW-0812">Transmembrane</keyword>
<dbReference type="FunFam" id="3.40.50.2300:FF:000014">
    <property type="entry name" value="PTS system fructose-like transporter subunit IIB"/>
    <property type="match status" value="1"/>
</dbReference>
<dbReference type="Pfam" id="PF00359">
    <property type="entry name" value="PTS_EIIA_2"/>
    <property type="match status" value="1"/>
</dbReference>
<keyword evidence="5" id="KW-0597">Phosphoprotein</keyword>
<dbReference type="PROSITE" id="PS51094">
    <property type="entry name" value="PTS_EIIA_TYPE_2"/>
    <property type="match status" value="1"/>
</dbReference>
<dbReference type="OrthoDB" id="9782569at2"/>
<keyword evidence="10 12" id="KW-1133">Transmembrane helix</keyword>
<dbReference type="PROSITE" id="PS51104">
    <property type="entry name" value="PTS_EIIC_TYPE_2"/>
    <property type="match status" value="1"/>
</dbReference>
<dbReference type="InterPro" id="IPR003501">
    <property type="entry name" value="PTS_EIIB_2/3"/>
</dbReference>
<dbReference type="PANTHER" id="PTHR30505:SF28">
    <property type="entry name" value="PTS SYSTEM 2-O-ALPHA-MANNOSYL-D-GLYCERATE-SPECIFIC EIIABC COMPONENT"/>
    <property type="match status" value="1"/>
</dbReference>
<dbReference type="Pfam" id="PF02302">
    <property type="entry name" value="PTS_IIB"/>
    <property type="match status" value="1"/>
</dbReference>
<feature type="domain" description="PTS EIIA type-2" evidence="13">
    <location>
        <begin position="5"/>
        <end position="149"/>
    </location>
</feature>
<dbReference type="STRING" id="698758.AXY_04040"/>
<evidence type="ECO:0000256" key="5">
    <source>
        <dbReference type="ARBA" id="ARBA00022553"/>
    </source>
</evidence>
<feature type="transmembrane region" description="Helical" evidence="12">
    <location>
        <begin position="566"/>
        <end position="585"/>
    </location>
</feature>
<evidence type="ECO:0000259" key="14">
    <source>
        <dbReference type="PROSITE" id="PS51099"/>
    </source>
</evidence>
<dbReference type="InterPro" id="IPR003352">
    <property type="entry name" value="PTS_EIIC"/>
</dbReference>
<keyword evidence="7 16" id="KW-0808">Transferase</keyword>
<dbReference type="Proteomes" id="UP000006294">
    <property type="component" value="Chromosome"/>
</dbReference>
<dbReference type="InterPro" id="IPR002178">
    <property type="entry name" value="PTS_EIIA_type-2_dom"/>
</dbReference>
<dbReference type="SUPFAM" id="SSF52794">
    <property type="entry name" value="PTS system IIB component-like"/>
    <property type="match status" value="1"/>
</dbReference>
<feature type="transmembrane region" description="Helical" evidence="12">
    <location>
        <begin position="389"/>
        <end position="412"/>
    </location>
</feature>
<evidence type="ECO:0000256" key="9">
    <source>
        <dbReference type="ARBA" id="ARBA00022692"/>
    </source>
</evidence>
<dbReference type="InterPro" id="IPR003353">
    <property type="entry name" value="PTS_IIB_fruc"/>
</dbReference>
<evidence type="ECO:0000256" key="12">
    <source>
        <dbReference type="SAM" id="Phobius"/>
    </source>
</evidence>
<dbReference type="EMBL" id="AP012050">
    <property type="protein sequence ID" value="BAM46536.1"/>
    <property type="molecule type" value="Genomic_DNA"/>
</dbReference>
<dbReference type="SUPFAM" id="SSF55804">
    <property type="entry name" value="Phoshotransferase/anion transport protein"/>
    <property type="match status" value="1"/>
</dbReference>
<keyword evidence="6" id="KW-0762">Sugar transport</keyword>
<dbReference type="GO" id="GO:0005737">
    <property type="term" value="C:cytoplasm"/>
    <property type="evidence" value="ECO:0007669"/>
    <property type="project" value="UniProtKB-SubCell"/>
</dbReference>
<dbReference type="PROSITE" id="PS51099">
    <property type="entry name" value="PTS_EIIB_TYPE_2"/>
    <property type="match status" value="1"/>
</dbReference>
<keyword evidence="4" id="KW-1003">Cell membrane</keyword>
<organism evidence="16 17">
    <name type="scientific">Amphibacillus xylanus (strain ATCC 51415 / DSM 6626 / JCM 7361 / LMG 17667 / NBRC 15112 / Ep01)</name>
    <dbReference type="NCBI Taxonomy" id="698758"/>
    <lineage>
        <taxon>Bacteria</taxon>
        <taxon>Bacillati</taxon>
        <taxon>Bacillota</taxon>
        <taxon>Bacilli</taxon>
        <taxon>Bacillales</taxon>
        <taxon>Bacillaceae</taxon>
        <taxon>Amphibacillus</taxon>
    </lineage>
</organism>
<evidence type="ECO:0000256" key="8">
    <source>
        <dbReference type="ARBA" id="ARBA00022683"/>
    </source>
</evidence>
<evidence type="ECO:0000256" key="1">
    <source>
        <dbReference type="ARBA" id="ARBA00004429"/>
    </source>
</evidence>
<dbReference type="NCBIfam" id="TIGR01427">
    <property type="entry name" value="PTS_IIC_fructo"/>
    <property type="match status" value="1"/>
</dbReference>
<dbReference type="InterPro" id="IPR013014">
    <property type="entry name" value="PTS_EIIC_2"/>
</dbReference>
<dbReference type="NCBIfam" id="TIGR00829">
    <property type="entry name" value="FRU"/>
    <property type="match status" value="1"/>
</dbReference>
<feature type="transmembrane region" description="Helical" evidence="12">
    <location>
        <begin position="506"/>
        <end position="528"/>
    </location>
</feature>
<feature type="domain" description="PTS EIIC type-2" evidence="15">
    <location>
        <begin position="303"/>
        <end position="626"/>
    </location>
</feature>
<feature type="domain" description="PTS EIIB type-2" evidence="14">
    <location>
        <begin position="175"/>
        <end position="270"/>
    </location>
</feature>
<feature type="transmembrane region" description="Helical" evidence="12">
    <location>
        <begin position="307"/>
        <end position="331"/>
    </location>
</feature>
<dbReference type="HOGENOM" id="CLU_013155_1_0_9"/>
<evidence type="ECO:0000259" key="13">
    <source>
        <dbReference type="PROSITE" id="PS51094"/>
    </source>
</evidence>
<dbReference type="InterPro" id="IPR013011">
    <property type="entry name" value="PTS_EIIB_2"/>
</dbReference>
<dbReference type="InterPro" id="IPR006327">
    <property type="entry name" value="PTS_IIC_fruc"/>
</dbReference>
<evidence type="ECO:0000256" key="11">
    <source>
        <dbReference type="ARBA" id="ARBA00023136"/>
    </source>
</evidence>
<evidence type="ECO:0000256" key="4">
    <source>
        <dbReference type="ARBA" id="ARBA00022475"/>
    </source>
</evidence>
<dbReference type="NCBIfam" id="TIGR00848">
    <property type="entry name" value="fruA"/>
    <property type="match status" value="1"/>
</dbReference>
<sequence>MKMTDVLREELMILSPKATTKEAILDEMVRKLVDTGAVDDFDTFREAIAEREKSMSTGLGDGIAMPHAKNKAVKQTSVVFAKHPTGIDFDSLDGQPARLFFMIAAKDSANETHLSILSNLSKLLMNNDFIQALDAANTPQSVTAVINLAEASLEQDQPQTSVPADKNNQADQPYIIAVTACPTGIAHTYMAEDALKKTAQEMGVNIKVETHGSDGVKNHLTADDIERADGVIVAVGKNVPMARFNGKPTVERPVADGIKKSKELINEVLSGEAPVYRASRSDQEKDSATNDDQDVNPFSLKSIYNNLMNGVSSMLPFVIAGGIILAIAFMLERLLGSDSGTFLGIKQVGEAAFNLLIPVLSGYIAMSIGGKPAMVSGFTAGALAFSANAGFLGGIMAGFLAGYVTLLIINLLKNMPKSLSGIRTILFYPILTLFVTGLLMYFVFGPIFANINIAMINVLENLGTGNKVLLGATLGAMMATDMGGPINKAAYAFSIGIYNDTGDGSLMAAVMVGGMIPPLAIALATMIFRNKFTKVQQESALTNIVLGLSFITEGAIPFAAADPIRVIVSSMIGSAIGGGLTQLWLTSVPAPHGGLFTIIPLGENRLLLFLSIIIGTLISTFILGLWKKPLEEQIVSEQLS</sequence>
<dbReference type="GO" id="GO:0090563">
    <property type="term" value="F:protein-phosphocysteine-sugar phosphotransferase activity"/>
    <property type="evidence" value="ECO:0007669"/>
    <property type="project" value="TreeGrafter"/>
</dbReference>
<gene>
    <name evidence="16" type="primary">fruA</name>
    <name evidence="16" type="ordered locus">AXY_04040</name>
</gene>
<dbReference type="PROSITE" id="PS00372">
    <property type="entry name" value="PTS_EIIA_TYPE_2_HIS"/>
    <property type="match status" value="1"/>
</dbReference>
<dbReference type="InterPro" id="IPR016152">
    <property type="entry name" value="PTrfase/Anion_transptr"/>
</dbReference>
<reference evidence="16 17" key="1">
    <citation type="submission" date="2011-01" db="EMBL/GenBank/DDBJ databases">
        <title>Whole genome sequence of Amphibacillus xylinus NBRC 15112.</title>
        <authorList>
            <person name="Nakazawa H."/>
            <person name="Katano Y."/>
            <person name="Nakamura S."/>
            <person name="Sasagawa M."/>
            <person name="Fukada J."/>
            <person name="Arai T."/>
            <person name="Sasakura N."/>
            <person name="Mochizuki D."/>
            <person name="Hosoyama A."/>
            <person name="Harada K."/>
            <person name="Horikawa H."/>
            <person name="Kato Y."/>
            <person name="Harada T."/>
            <person name="Sasaki K."/>
            <person name="Sekiguchi M."/>
            <person name="Hodoyama M."/>
            <person name="Nishiko R."/>
            <person name="Narita H."/>
            <person name="Hanamaki A."/>
            <person name="Hata C."/>
            <person name="Konno Y."/>
            <person name="Niimura Y."/>
            <person name="Yamazaki S."/>
            <person name="Fujita N."/>
        </authorList>
    </citation>
    <scope>NUCLEOTIDE SEQUENCE [LARGE SCALE GENOMIC DNA]</scope>
    <source>
        <strain evidence="17">ATCC 51415 / DSM 6626 / JCM 7361 / LMG 17667 / NBRC 15112 / Ep01</strain>
    </source>
</reference>
<feature type="transmembrane region" description="Helical" evidence="12">
    <location>
        <begin position="606"/>
        <end position="626"/>
    </location>
</feature>
<keyword evidence="3" id="KW-0813">Transport</keyword>
<dbReference type="GO" id="GO:0005351">
    <property type="term" value="F:carbohydrate:proton symporter activity"/>
    <property type="evidence" value="ECO:0007669"/>
    <property type="project" value="InterPro"/>
</dbReference>
<evidence type="ECO:0000313" key="17">
    <source>
        <dbReference type="Proteomes" id="UP000006294"/>
    </source>
</evidence>
<keyword evidence="17" id="KW-1185">Reference proteome</keyword>
<dbReference type="CDD" id="cd00211">
    <property type="entry name" value="PTS_IIA_fru"/>
    <property type="match status" value="1"/>
</dbReference>
<dbReference type="eggNOG" id="COG1299">
    <property type="taxonomic scope" value="Bacteria"/>
</dbReference>
<name>K0J235_AMPXN</name>
<dbReference type="EC" id="2.7.1.191" evidence="16"/>
<keyword evidence="8" id="KW-0598">Phosphotransferase system</keyword>
<dbReference type="eggNOG" id="COG1445">
    <property type="taxonomic scope" value="Bacteria"/>
</dbReference>
<evidence type="ECO:0000256" key="7">
    <source>
        <dbReference type="ARBA" id="ARBA00022679"/>
    </source>
</evidence>
<keyword evidence="11 12" id="KW-0472">Membrane</keyword>
<dbReference type="InterPro" id="IPR004715">
    <property type="entry name" value="PTS_IIA_fruc"/>
</dbReference>
<dbReference type="FunFam" id="3.40.930.10:FF:000009">
    <property type="entry name" value="PTS system, fructose specific IIABC component"/>
    <property type="match status" value="1"/>
</dbReference>
<dbReference type="PATRIC" id="fig|698758.3.peg.406"/>
<evidence type="ECO:0000256" key="10">
    <source>
        <dbReference type="ARBA" id="ARBA00022989"/>
    </source>
</evidence>
<protein>
    <submittedName>
        <fullName evidence="16">PTS system fructose-specific enzyme IIABC component</fullName>
        <ecNumber evidence="16">2.7.1.191</ecNumber>
    </submittedName>
</protein>
<dbReference type="eggNOG" id="COG1762">
    <property type="taxonomic scope" value="Bacteria"/>
</dbReference>
<feature type="transmembrane region" description="Helical" evidence="12">
    <location>
        <begin position="351"/>
        <end position="369"/>
    </location>
</feature>
<comment type="subcellular location">
    <subcellularLocation>
        <location evidence="1">Cell inner membrane</location>
        <topology evidence="1">Multi-pass membrane protein</topology>
    </subcellularLocation>
    <subcellularLocation>
        <location evidence="2">Cytoplasm</location>
    </subcellularLocation>
</comment>
<dbReference type="RefSeq" id="WP_015009142.1">
    <property type="nucleotide sequence ID" value="NC_018704.1"/>
</dbReference>
<evidence type="ECO:0000256" key="3">
    <source>
        <dbReference type="ARBA" id="ARBA00022448"/>
    </source>
</evidence>